<protein>
    <submittedName>
        <fullName evidence="1">Uncharacterized protein</fullName>
    </submittedName>
</protein>
<dbReference type="AlphaFoldDB" id="A0A2W5KIZ0"/>
<accession>A0A2W5KIZ0</accession>
<comment type="caution">
    <text evidence="1">The sequence shown here is derived from an EMBL/GenBank/DDBJ whole genome shotgun (WGS) entry which is preliminary data.</text>
</comment>
<evidence type="ECO:0000313" key="1">
    <source>
        <dbReference type="EMBL" id="PZQ16951.1"/>
    </source>
</evidence>
<sequence length="105" mass="11588">MTRTPNRRPVALSRLRDIGWRLWDPIGIGPPQPEYADEYDGYLRDAFGLLQRGARKSAIVEGLMEIEAGHMGLGSQSDARSRAEDTVDAIYAYVVELDGGPPDAE</sequence>
<gene>
    <name evidence="1" type="ORF">DI565_06055</name>
</gene>
<organism evidence="1 2">
    <name type="scientific">Ancylobacter novellus</name>
    <name type="common">Thiobacillus novellus</name>
    <dbReference type="NCBI Taxonomy" id="921"/>
    <lineage>
        <taxon>Bacteria</taxon>
        <taxon>Pseudomonadati</taxon>
        <taxon>Pseudomonadota</taxon>
        <taxon>Alphaproteobacteria</taxon>
        <taxon>Hyphomicrobiales</taxon>
        <taxon>Xanthobacteraceae</taxon>
        <taxon>Ancylobacter</taxon>
    </lineage>
</organism>
<dbReference type="EMBL" id="QFPN01000003">
    <property type="protein sequence ID" value="PZQ16951.1"/>
    <property type="molecule type" value="Genomic_DNA"/>
</dbReference>
<reference evidence="1 2" key="1">
    <citation type="submission" date="2017-08" db="EMBL/GenBank/DDBJ databases">
        <title>Infants hospitalized years apart are colonized by the same room-sourced microbial strains.</title>
        <authorList>
            <person name="Brooks B."/>
            <person name="Olm M.R."/>
            <person name="Firek B.A."/>
            <person name="Baker R."/>
            <person name="Thomas B.C."/>
            <person name="Morowitz M.J."/>
            <person name="Banfield J.F."/>
        </authorList>
    </citation>
    <scope>NUCLEOTIDE SEQUENCE [LARGE SCALE GENOMIC DNA]</scope>
    <source>
        <strain evidence="1">S2_005_003_R2_43</strain>
    </source>
</reference>
<dbReference type="Proteomes" id="UP000249577">
    <property type="component" value="Unassembled WGS sequence"/>
</dbReference>
<name>A0A2W5KIZ0_ANCNO</name>
<proteinExistence type="predicted"/>
<evidence type="ECO:0000313" key="2">
    <source>
        <dbReference type="Proteomes" id="UP000249577"/>
    </source>
</evidence>